<evidence type="ECO:0000313" key="1">
    <source>
        <dbReference type="EMBL" id="OUM89108.1"/>
    </source>
</evidence>
<evidence type="ECO:0008006" key="3">
    <source>
        <dbReference type="Google" id="ProtNLM"/>
    </source>
</evidence>
<organism evidence="1 2">
    <name type="scientific">Bacillus thermozeamaize</name>
    <dbReference type="NCBI Taxonomy" id="230954"/>
    <lineage>
        <taxon>Bacteria</taxon>
        <taxon>Bacillati</taxon>
        <taxon>Bacillota</taxon>
        <taxon>Bacilli</taxon>
        <taxon>Bacillales</taxon>
        <taxon>Bacillaceae</taxon>
        <taxon>Bacillus</taxon>
    </lineage>
</organism>
<dbReference type="AlphaFoldDB" id="A0A1Y3PVB2"/>
<protein>
    <recommendedName>
        <fullName evidence="3">RNA-binding protein</fullName>
    </recommendedName>
</protein>
<sequence length="169" mass="19882">MEEILIVDGYNCIHAWPHLSRLKEESLEEARSRLVEELSDYQAYRARRVILVFDAHQKEGPGTMEVLGEVEIVYTDQDESADRRIERLVRSLVRPDRHIYVATSDYTEQRVTFAQGALRISARELYHDLQATRQRMRQELANLQNKPATIGQRLPKEMGELFEKWRRGK</sequence>
<dbReference type="PANTHER" id="PTHR34547:SF1">
    <property type="entry name" value="YACP-LIKE NYN DOMAIN PROTEIN"/>
    <property type="match status" value="1"/>
</dbReference>
<gene>
    <name evidence="1" type="ORF">BAA01_03405</name>
</gene>
<dbReference type="PANTHER" id="PTHR34547">
    <property type="entry name" value="YACP-LIKE NYN DOMAIN PROTEIN"/>
    <property type="match status" value="1"/>
</dbReference>
<dbReference type="EMBL" id="LZRT01000052">
    <property type="protein sequence ID" value="OUM89108.1"/>
    <property type="molecule type" value="Genomic_DNA"/>
</dbReference>
<dbReference type="Proteomes" id="UP000196475">
    <property type="component" value="Unassembled WGS sequence"/>
</dbReference>
<name>A0A1Y3PVB2_9BACI</name>
<evidence type="ECO:0000313" key="2">
    <source>
        <dbReference type="Proteomes" id="UP000196475"/>
    </source>
</evidence>
<accession>A0A1Y3PVB2</accession>
<reference evidence="2" key="1">
    <citation type="submission" date="2016-06" db="EMBL/GenBank/DDBJ databases">
        <authorList>
            <person name="Nascimento L."/>
            <person name="Pereira R.V."/>
            <person name="Martins L.F."/>
            <person name="Quaggio R.B."/>
            <person name="Silva A.M."/>
            <person name="Setubal J.C."/>
        </authorList>
    </citation>
    <scope>NUCLEOTIDE SEQUENCE [LARGE SCALE GENOMIC DNA]</scope>
</reference>
<dbReference type="Pfam" id="PF05991">
    <property type="entry name" value="NYN_YacP"/>
    <property type="match status" value="1"/>
</dbReference>
<comment type="caution">
    <text evidence="1">The sequence shown here is derived from an EMBL/GenBank/DDBJ whole genome shotgun (WGS) entry which is preliminary data.</text>
</comment>
<dbReference type="InterPro" id="IPR010298">
    <property type="entry name" value="YacP-like"/>
</dbReference>
<proteinExistence type="predicted"/>
<dbReference type="CDD" id="cd10912">
    <property type="entry name" value="PIN_YacP-like"/>
    <property type="match status" value="1"/>
</dbReference>